<dbReference type="OrthoDB" id="413953at2759"/>
<evidence type="ECO:0000313" key="1">
    <source>
        <dbReference type="EMBL" id="KAA1109893.1"/>
    </source>
</evidence>
<dbReference type="PANTHER" id="PTHR19288:SF46">
    <property type="entry name" value="HALOACID DEHALOGENASE-LIKE HYDROLASE DOMAIN-CONTAINING PROTEIN 2"/>
    <property type="match status" value="1"/>
</dbReference>
<dbReference type="SUPFAM" id="SSF56784">
    <property type="entry name" value="HAD-like"/>
    <property type="match status" value="1"/>
</dbReference>
<dbReference type="InterPro" id="IPR036412">
    <property type="entry name" value="HAD-like_sf"/>
</dbReference>
<sequence length="155" mass="17599">MSMVKSLKSHKDLQGFIDRFDNSLFDCDGVIWHGEELIKGVRTVLELVRISDKKLIFVTNNATKLNILPSLSRLSFAPTFRDEIFGSAYATALCLKRILKFPDNKKVYVIGENTDPANNEFIDHMDFSSIQTDKDVGAVMCGFDMHIKQDIPIIR</sequence>
<dbReference type="InterPro" id="IPR006357">
    <property type="entry name" value="HAD-SF_hydro_IIA"/>
</dbReference>
<evidence type="ECO:0000313" key="2">
    <source>
        <dbReference type="Proteomes" id="UP000324748"/>
    </source>
</evidence>
<proteinExistence type="predicted"/>
<dbReference type="GO" id="GO:0005737">
    <property type="term" value="C:cytoplasm"/>
    <property type="evidence" value="ECO:0007669"/>
    <property type="project" value="TreeGrafter"/>
</dbReference>
<dbReference type="GO" id="GO:0004035">
    <property type="term" value="F:alkaline phosphatase activity"/>
    <property type="evidence" value="ECO:0007669"/>
    <property type="project" value="TreeGrafter"/>
</dbReference>
<evidence type="ECO:0008006" key="3">
    <source>
        <dbReference type="Google" id="ProtNLM"/>
    </source>
</evidence>
<organism evidence="1 2">
    <name type="scientific">Puccinia graminis f. sp. tritici</name>
    <dbReference type="NCBI Taxonomy" id="56615"/>
    <lineage>
        <taxon>Eukaryota</taxon>
        <taxon>Fungi</taxon>
        <taxon>Dikarya</taxon>
        <taxon>Basidiomycota</taxon>
        <taxon>Pucciniomycotina</taxon>
        <taxon>Pucciniomycetes</taxon>
        <taxon>Pucciniales</taxon>
        <taxon>Pucciniaceae</taxon>
        <taxon>Puccinia</taxon>
    </lineage>
</organism>
<dbReference type="AlphaFoldDB" id="A0A5B0QAB0"/>
<protein>
    <recommendedName>
        <fullName evidence="3">4-nitrophenylphosphatase</fullName>
    </recommendedName>
</protein>
<dbReference type="Pfam" id="PF13344">
    <property type="entry name" value="Hydrolase_6"/>
    <property type="match status" value="1"/>
</dbReference>
<gene>
    <name evidence="1" type="ORF">PGT21_001883</name>
</gene>
<reference evidence="1 2" key="1">
    <citation type="submission" date="2019-05" db="EMBL/GenBank/DDBJ databases">
        <title>Emergence of the Ug99 lineage of the wheat stem rust pathogen through somatic hybridization.</title>
        <authorList>
            <person name="Li F."/>
            <person name="Upadhyaya N.M."/>
            <person name="Sperschneider J."/>
            <person name="Matny O."/>
            <person name="Nguyen-Phuc H."/>
            <person name="Mago R."/>
            <person name="Raley C."/>
            <person name="Miller M.E."/>
            <person name="Silverstein K.A.T."/>
            <person name="Henningsen E."/>
            <person name="Hirsch C.D."/>
            <person name="Visser B."/>
            <person name="Pretorius Z.A."/>
            <person name="Steffenson B.J."/>
            <person name="Schwessinger B."/>
            <person name="Dodds P.N."/>
            <person name="Figueroa M."/>
        </authorList>
    </citation>
    <scope>NUCLEOTIDE SEQUENCE [LARGE SCALE GENOMIC DNA]</scope>
    <source>
        <strain evidence="1">21-0</strain>
    </source>
</reference>
<comment type="caution">
    <text evidence="1">The sequence shown here is derived from an EMBL/GenBank/DDBJ whole genome shotgun (WGS) entry which is preliminary data.</text>
</comment>
<keyword evidence="2" id="KW-1185">Reference proteome</keyword>
<dbReference type="GO" id="GO:0008967">
    <property type="term" value="F:phosphoglycolate phosphatase activity"/>
    <property type="evidence" value="ECO:0007669"/>
    <property type="project" value="TreeGrafter"/>
</dbReference>
<name>A0A5B0QAB0_PUCGR</name>
<accession>A0A5B0QAB0</accession>
<dbReference type="Gene3D" id="3.40.50.1000">
    <property type="entry name" value="HAD superfamily/HAD-like"/>
    <property type="match status" value="1"/>
</dbReference>
<dbReference type="PANTHER" id="PTHR19288">
    <property type="entry name" value="4-NITROPHENYLPHOSPHATASE-RELATED"/>
    <property type="match status" value="1"/>
</dbReference>
<dbReference type="InterPro" id="IPR023214">
    <property type="entry name" value="HAD_sf"/>
</dbReference>
<dbReference type="Proteomes" id="UP000324748">
    <property type="component" value="Unassembled WGS sequence"/>
</dbReference>
<dbReference type="EMBL" id="VSWC01000027">
    <property type="protein sequence ID" value="KAA1109893.1"/>
    <property type="molecule type" value="Genomic_DNA"/>
</dbReference>